<evidence type="ECO:0000256" key="3">
    <source>
        <dbReference type="ARBA" id="ARBA00022448"/>
    </source>
</evidence>
<dbReference type="InterPro" id="IPR003663">
    <property type="entry name" value="Sugar/inositol_transpt"/>
</dbReference>
<organism evidence="10 11">
    <name type="scientific">Lentilactobacillus curieae</name>
    <dbReference type="NCBI Taxonomy" id="1138822"/>
    <lineage>
        <taxon>Bacteria</taxon>
        <taxon>Bacillati</taxon>
        <taxon>Bacillota</taxon>
        <taxon>Bacilli</taxon>
        <taxon>Lactobacillales</taxon>
        <taxon>Lactobacillaceae</taxon>
        <taxon>Lentilactobacillus</taxon>
    </lineage>
</organism>
<feature type="transmembrane region" description="Helical" evidence="8">
    <location>
        <begin position="433"/>
        <end position="454"/>
    </location>
</feature>
<name>A0A1S6QH07_9LACO</name>
<feature type="transmembrane region" description="Helical" evidence="8">
    <location>
        <begin position="368"/>
        <end position="392"/>
    </location>
</feature>
<dbReference type="GO" id="GO:0005351">
    <property type="term" value="F:carbohydrate:proton symporter activity"/>
    <property type="evidence" value="ECO:0007669"/>
    <property type="project" value="TreeGrafter"/>
</dbReference>
<dbReference type="PROSITE" id="PS50850">
    <property type="entry name" value="MFS"/>
    <property type="match status" value="1"/>
</dbReference>
<dbReference type="Gene3D" id="1.20.1250.20">
    <property type="entry name" value="MFS general substrate transporter like domains"/>
    <property type="match status" value="2"/>
</dbReference>
<evidence type="ECO:0000256" key="8">
    <source>
        <dbReference type="SAM" id="Phobius"/>
    </source>
</evidence>
<comment type="subcellular location">
    <subcellularLocation>
        <location evidence="1">Cell membrane</location>
        <topology evidence="1">Multi-pass membrane protein</topology>
    </subcellularLocation>
</comment>
<accession>A0A1S6QH07</accession>
<evidence type="ECO:0000256" key="7">
    <source>
        <dbReference type="RuleBase" id="RU003346"/>
    </source>
</evidence>
<dbReference type="EMBL" id="CP018906">
    <property type="protein sequence ID" value="AQW20896.1"/>
    <property type="molecule type" value="Genomic_DNA"/>
</dbReference>
<protein>
    <submittedName>
        <fullName evidence="10">MFS transporter</fullName>
    </submittedName>
</protein>
<keyword evidence="3 7" id="KW-0813">Transport</keyword>
<feature type="domain" description="Major facilitator superfamily (MFS) profile" evidence="9">
    <location>
        <begin position="26"/>
        <end position="458"/>
    </location>
</feature>
<dbReference type="PANTHER" id="PTHR48022">
    <property type="entry name" value="PLASTIDIC GLUCOSE TRANSPORTER 4"/>
    <property type="match status" value="1"/>
</dbReference>
<evidence type="ECO:0000256" key="6">
    <source>
        <dbReference type="ARBA" id="ARBA00023136"/>
    </source>
</evidence>
<dbReference type="Proteomes" id="UP000030361">
    <property type="component" value="Chromosome"/>
</dbReference>
<proteinExistence type="inferred from homology"/>
<keyword evidence="4 8" id="KW-0812">Transmembrane</keyword>
<dbReference type="PROSITE" id="PS00216">
    <property type="entry name" value="SUGAR_TRANSPORT_1"/>
    <property type="match status" value="1"/>
</dbReference>
<dbReference type="InterPro" id="IPR050360">
    <property type="entry name" value="MFS_Sugar_Transporters"/>
</dbReference>
<sequence length="469" mass="51275">MKATTNATPLSSKEHKRAYPKYLTLTVFVAALGGLLFGYDQGVMSGAVSFIGHSFKMSSGLLGFISGCIPLGAMVGCLIAGYLADKIGRKLMMFVSAIFFALSGVGCAVAPSVGILIASRLLGGLGIGMVSTLVPLYIAEISPKNVRGKMVGSYQLAVATGIFIVYLVNALIANTHTMEWNQNVGWRMMFMAAIIPGILFFGLLFLIPESPRYLISKHQDEEARKIMTRVSYESSQTINNEVESVKDSLKEENNSGNFWKEIIKKGTRMALFIAIMCSIFQQLTGVSAVAYYAPVIFKNAGAGTDAAMVETVLIGLVKVIFVAFFMGMIDKLGRKRLLKWGGYGMAICMFLLAYCFSQSDMSKAFDIFVIALIIIHTSFFEMSWGGGAWVLISEMLPNKIRGRASSLASFALWGATYAVTQLFPMMLDNLGDVWTFAIFGIFCVIMGLFIHFFFKETAGKSLEEIQESK</sequence>
<dbReference type="InterPro" id="IPR005829">
    <property type="entry name" value="Sugar_transporter_CS"/>
</dbReference>
<feature type="transmembrane region" description="Helical" evidence="8">
    <location>
        <begin position="91"/>
        <end position="111"/>
    </location>
</feature>
<keyword evidence="5 8" id="KW-1133">Transmembrane helix</keyword>
<evidence type="ECO:0000256" key="1">
    <source>
        <dbReference type="ARBA" id="ARBA00004651"/>
    </source>
</evidence>
<comment type="similarity">
    <text evidence="2 7">Belongs to the major facilitator superfamily. Sugar transporter (TC 2.A.1.1) family.</text>
</comment>
<evidence type="ECO:0000313" key="10">
    <source>
        <dbReference type="EMBL" id="AQW20896.1"/>
    </source>
</evidence>
<keyword evidence="11" id="KW-1185">Reference proteome</keyword>
<reference evidence="10 11" key="1">
    <citation type="journal article" date="2015" name="Genome Announc.">
        <title>Genome Sequence of Lactobacillus curieae CCTCC M 2011381T, a Novel Producer of Gamma-aminobutyric Acid.</title>
        <authorList>
            <person name="Wang Y."/>
            <person name="Wang Y."/>
            <person name="Lang C."/>
            <person name="Wei D."/>
            <person name="Xu P."/>
            <person name="Xie J."/>
        </authorList>
    </citation>
    <scope>NUCLEOTIDE SEQUENCE [LARGE SCALE GENOMIC DNA]</scope>
    <source>
        <strain evidence="10 11">CCTCC M 2011381</strain>
    </source>
</reference>
<feature type="transmembrane region" description="Helical" evidence="8">
    <location>
        <begin position="270"/>
        <end position="294"/>
    </location>
</feature>
<dbReference type="NCBIfam" id="TIGR00879">
    <property type="entry name" value="SP"/>
    <property type="match status" value="1"/>
</dbReference>
<dbReference type="AlphaFoldDB" id="A0A1S6QH07"/>
<evidence type="ECO:0000256" key="4">
    <source>
        <dbReference type="ARBA" id="ARBA00022692"/>
    </source>
</evidence>
<dbReference type="eggNOG" id="COG2814">
    <property type="taxonomic scope" value="Bacteria"/>
</dbReference>
<feature type="transmembrane region" description="Helical" evidence="8">
    <location>
        <begin position="59"/>
        <end position="84"/>
    </location>
</feature>
<evidence type="ECO:0000256" key="2">
    <source>
        <dbReference type="ARBA" id="ARBA00010992"/>
    </source>
</evidence>
<feature type="transmembrane region" description="Helical" evidence="8">
    <location>
        <begin position="404"/>
        <end position="427"/>
    </location>
</feature>
<evidence type="ECO:0000313" key="11">
    <source>
        <dbReference type="Proteomes" id="UP000030361"/>
    </source>
</evidence>
<dbReference type="PRINTS" id="PR00171">
    <property type="entry name" value="SUGRTRNSPORT"/>
</dbReference>
<feature type="transmembrane region" description="Helical" evidence="8">
    <location>
        <begin position="151"/>
        <end position="172"/>
    </location>
</feature>
<dbReference type="PANTHER" id="PTHR48022:SF2">
    <property type="entry name" value="PLASTIDIC GLUCOSE TRANSPORTER 4"/>
    <property type="match status" value="1"/>
</dbReference>
<dbReference type="RefSeq" id="WP_035166182.1">
    <property type="nucleotide sequence ID" value="NZ_CP018906.1"/>
</dbReference>
<dbReference type="FunFam" id="1.20.1250.20:FF:000134">
    <property type="entry name" value="MFS sugar transporter protein"/>
    <property type="match status" value="1"/>
</dbReference>
<dbReference type="SUPFAM" id="SSF103473">
    <property type="entry name" value="MFS general substrate transporter"/>
    <property type="match status" value="1"/>
</dbReference>
<dbReference type="PROSITE" id="PS00217">
    <property type="entry name" value="SUGAR_TRANSPORT_2"/>
    <property type="match status" value="1"/>
</dbReference>
<feature type="transmembrane region" description="Helical" evidence="8">
    <location>
        <begin position="337"/>
        <end position="356"/>
    </location>
</feature>
<dbReference type="OrthoDB" id="9783823at2"/>
<dbReference type="KEGG" id="lcu:PL11_002680"/>
<keyword evidence="6 8" id="KW-0472">Membrane</keyword>
<feature type="transmembrane region" description="Helical" evidence="8">
    <location>
        <begin position="306"/>
        <end position="325"/>
    </location>
</feature>
<gene>
    <name evidence="10" type="ORF">PL11_002680</name>
</gene>
<dbReference type="Pfam" id="PF00083">
    <property type="entry name" value="Sugar_tr"/>
    <property type="match status" value="1"/>
</dbReference>
<dbReference type="InterPro" id="IPR036259">
    <property type="entry name" value="MFS_trans_sf"/>
</dbReference>
<feature type="transmembrane region" description="Helical" evidence="8">
    <location>
        <begin position="117"/>
        <end position="139"/>
    </location>
</feature>
<dbReference type="InterPro" id="IPR005828">
    <property type="entry name" value="MFS_sugar_transport-like"/>
</dbReference>
<evidence type="ECO:0000259" key="9">
    <source>
        <dbReference type="PROSITE" id="PS50850"/>
    </source>
</evidence>
<dbReference type="GO" id="GO:0005886">
    <property type="term" value="C:plasma membrane"/>
    <property type="evidence" value="ECO:0007669"/>
    <property type="project" value="UniProtKB-SubCell"/>
</dbReference>
<feature type="transmembrane region" description="Helical" evidence="8">
    <location>
        <begin position="21"/>
        <end position="39"/>
    </location>
</feature>
<feature type="transmembrane region" description="Helical" evidence="8">
    <location>
        <begin position="184"/>
        <end position="207"/>
    </location>
</feature>
<evidence type="ECO:0000256" key="5">
    <source>
        <dbReference type="ARBA" id="ARBA00022989"/>
    </source>
</evidence>
<dbReference type="InterPro" id="IPR020846">
    <property type="entry name" value="MFS_dom"/>
</dbReference>